<evidence type="ECO:0000256" key="4">
    <source>
        <dbReference type="ARBA" id="ARBA00023163"/>
    </source>
</evidence>
<protein>
    <submittedName>
        <fullName evidence="6">GAF domain-containing protein</fullName>
    </submittedName>
</protein>
<dbReference type="InterPro" id="IPR011006">
    <property type="entry name" value="CheY-like_superfamily"/>
</dbReference>
<reference evidence="7" key="1">
    <citation type="submission" date="2016-06" db="EMBL/GenBank/DDBJ databases">
        <authorList>
            <person name="Varghese N."/>
            <person name="Submissions Spin"/>
        </authorList>
    </citation>
    <scope>NUCLEOTIDE SEQUENCE [LARGE SCALE GENOMIC DNA]</scope>
    <source>
        <strain evidence="7">DSM 44151</strain>
    </source>
</reference>
<dbReference type="Pfam" id="PF13185">
    <property type="entry name" value="GAF_2"/>
    <property type="match status" value="1"/>
</dbReference>
<evidence type="ECO:0000256" key="2">
    <source>
        <dbReference type="ARBA" id="ARBA00022777"/>
    </source>
</evidence>
<feature type="domain" description="ANTAR" evidence="5">
    <location>
        <begin position="169"/>
        <end position="230"/>
    </location>
</feature>
<gene>
    <name evidence="6" type="ORF">GA0070603_0471</name>
</gene>
<dbReference type="InterPro" id="IPR005561">
    <property type="entry name" value="ANTAR"/>
</dbReference>
<dbReference type="InterPro" id="IPR029016">
    <property type="entry name" value="GAF-like_dom_sf"/>
</dbReference>
<dbReference type="InterPro" id="IPR003018">
    <property type="entry name" value="GAF"/>
</dbReference>
<dbReference type="Pfam" id="PF03861">
    <property type="entry name" value="ANTAR"/>
    <property type="match status" value="1"/>
</dbReference>
<organism evidence="6 7">
    <name type="scientific">Micromonospora chersina</name>
    <dbReference type="NCBI Taxonomy" id="47854"/>
    <lineage>
        <taxon>Bacteria</taxon>
        <taxon>Bacillati</taxon>
        <taxon>Actinomycetota</taxon>
        <taxon>Actinomycetes</taxon>
        <taxon>Micromonosporales</taxon>
        <taxon>Micromonosporaceae</taxon>
        <taxon>Micromonospora</taxon>
    </lineage>
</organism>
<keyword evidence="7" id="KW-1185">Reference proteome</keyword>
<dbReference type="PIRSF" id="PIRSF036625">
    <property type="entry name" value="GAF_ANTAR"/>
    <property type="match status" value="1"/>
</dbReference>
<dbReference type="InterPro" id="IPR012074">
    <property type="entry name" value="GAF_ANTAR"/>
</dbReference>
<dbReference type="AlphaFoldDB" id="A0A1C6U1L3"/>
<evidence type="ECO:0000256" key="3">
    <source>
        <dbReference type="ARBA" id="ARBA00023015"/>
    </source>
</evidence>
<evidence type="ECO:0000259" key="5">
    <source>
        <dbReference type="PROSITE" id="PS50921"/>
    </source>
</evidence>
<keyword evidence="2" id="KW-0418">Kinase</keyword>
<dbReference type="SUPFAM" id="SSF52172">
    <property type="entry name" value="CheY-like"/>
    <property type="match status" value="1"/>
</dbReference>
<dbReference type="GO" id="GO:0016301">
    <property type="term" value="F:kinase activity"/>
    <property type="evidence" value="ECO:0007669"/>
    <property type="project" value="UniProtKB-KW"/>
</dbReference>
<dbReference type="GO" id="GO:0003723">
    <property type="term" value="F:RNA binding"/>
    <property type="evidence" value="ECO:0007669"/>
    <property type="project" value="InterPro"/>
</dbReference>
<accession>A0A1C6U1L3</accession>
<dbReference type="InterPro" id="IPR036388">
    <property type="entry name" value="WH-like_DNA-bd_sf"/>
</dbReference>
<evidence type="ECO:0000313" key="6">
    <source>
        <dbReference type="EMBL" id="SCL47887.1"/>
    </source>
</evidence>
<dbReference type="Gene3D" id="3.30.450.40">
    <property type="match status" value="1"/>
</dbReference>
<keyword evidence="3" id="KW-0805">Transcription regulation</keyword>
<dbReference type="SUPFAM" id="SSF55781">
    <property type="entry name" value="GAF domain-like"/>
    <property type="match status" value="1"/>
</dbReference>
<dbReference type="Gene3D" id="1.10.10.10">
    <property type="entry name" value="Winged helix-like DNA-binding domain superfamily/Winged helix DNA-binding domain"/>
    <property type="match status" value="1"/>
</dbReference>
<evidence type="ECO:0000313" key="7">
    <source>
        <dbReference type="Proteomes" id="UP000198605"/>
    </source>
</evidence>
<evidence type="ECO:0000256" key="1">
    <source>
        <dbReference type="ARBA" id="ARBA00022679"/>
    </source>
</evidence>
<name>A0A1C6U1L3_9ACTN</name>
<keyword evidence="1" id="KW-0808">Transferase</keyword>
<dbReference type="PROSITE" id="PS50921">
    <property type="entry name" value="ANTAR"/>
    <property type="match status" value="1"/>
</dbReference>
<dbReference type="SMART" id="SM00065">
    <property type="entry name" value="GAF"/>
    <property type="match status" value="1"/>
</dbReference>
<sequence>MVSGSADPSLASAYGRLLALLADSPHVDVFLDQIVRVAAEVVAPAVACGLTVRGDGGAMTVASSGDLAAQGDEIQYGADEGPCLAALRQGQVVEVTDLRDDRRWRGYREHALRLGILSSLSLPVTVDRETVGALNLYATQPHAFGDTAHRHALAFTEQASVALTVILRQTDQALLHQQLTDAMASRSVIDQALGVIMGQQRCTATEAFTLLRQASQNRNRKLRDVAAEIITQVTGESPQRAPGFVTPRHHA</sequence>
<keyword evidence="4" id="KW-0804">Transcription</keyword>
<dbReference type="Proteomes" id="UP000198605">
    <property type="component" value="Unassembled WGS sequence"/>
</dbReference>
<proteinExistence type="predicted"/>
<dbReference type="SMART" id="SM01012">
    <property type="entry name" value="ANTAR"/>
    <property type="match status" value="1"/>
</dbReference>
<dbReference type="EMBL" id="FMIB01000002">
    <property type="protein sequence ID" value="SCL47887.1"/>
    <property type="molecule type" value="Genomic_DNA"/>
</dbReference>
<dbReference type="STRING" id="47854.GA0070603_0471"/>